<organism evidence="3 4">
    <name type="scientific">Vibrio metschnikovii</name>
    <dbReference type="NCBI Taxonomy" id="28172"/>
    <lineage>
        <taxon>Bacteria</taxon>
        <taxon>Pseudomonadati</taxon>
        <taxon>Pseudomonadota</taxon>
        <taxon>Gammaproteobacteria</taxon>
        <taxon>Vibrionales</taxon>
        <taxon>Vibrionaceae</taxon>
        <taxon>Vibrio</taxon>
    </lineage>
</organism>
<comment type="caution">
    <text evidence="3">The sequence shown here is derived from an EMBL/GenBank/DDBJ whole genome shotgun (WGS) entry which is preliminary data.</text>
</comment>
<dbReference type="AlphaFoldDB" id="A0A9X0RC63"/>
<dbReference type="Proteomes" id="UP000615796">
    <property type="component" value="Unassembled WGS sequence"/>
</dbReference>
<keyword evidence="4" id="KW-1185">Reference proteome</keyword>
<evidence type="ECO:0000256" key="1">
    <source>
        <dbReference type="SAM" id="Phobius"/>
    </source>
</evidence>
<feature type="transmembrane region" description="Helical" evidence="1">
    <location>
        <begin position="81"/>
        <end position="107"/>
    </location>
</feature>
<feature type="transmembrane region" description="Helical" evidence="1">
    <location>
        <begin position="161"/>
        <end position="180"/>
    </location>
</feature>
<feature type="transmembrane region" description="Helical" evidence="1">
    <location>
        <begin position="192"/>
        <end position="212"/>
    </location>
</feature>
<evidence type="ECO:0000313" key="3">
    <source>
        <dbReference type="EMBL" id="MBC5852281.1"/>
    </source>
</evidence>
<name>A0A9X0RC63_VIBME</name>
<gene>
    <name evidence="3" type="ORF">H8Q88_15350</name>
</gene>
<evidence type="ECO:0000259" key="2">
    <source>
        <dbReference type="Pfam" id="PF09335"/>
    </source>
</evidence>
<dbReference type="PANTHER" id="PTHR46826:SF1">
    <property type="entry name" value="TVP38_TMEM64 FAMILY MEMBRANE PROTEIN YDJX"/>
    <property type="match status" value="1"/>
</dbReference>
<protein>
    <submittedName>
        <fullName evidence="3">TVP38/TMEM64 family protein</fullName>
    </submittedName>
</protein>
<dbReference type="InterPro" id="IPR032816">
    <property type="entry name" value="VTT_dom"/>
</dbReference>
<dbReference type="GO" id="GO:0005886">
    <property type="term" value="C:plasma membrane"/>
    <property type="evidence" value="ECO:0007669"/>
    <property type="project" value="UniProtKB-ARBA"/>
</dbReference>
<evidence type="ECO:0000313" key="4">
    <source>
        <dbReference type="Proteomes" id="UP000615796"/>
    </source>
</evidence>
<accession>A0A9X0RC63</accession>
<dbReference type="EMBL" id="JACRUP010000012">
    <property type="protein sequence ID" value="MBC5852281.1"/>
    <property type="molecule type" value="Genomic_DNA"/>
</dbReference>
<sequence length="227" mass="25182">MKKWLLLITIAILGVAFFALDLNQLLTLDGVQRHLAQFEQWRSDAPLLVVALFFTVYVLVTALSLPGAAVMTLAAGALFGLWWGTLIVSFASTIGATCAFLVARYLLKETVQRRFGERLQALNHGVEKDGAFYLFTLRLVPLFPFFLINILMGLTTLRAVTFYWVSQVGMLAGTLVYVNAGTQLAQLDSLRGILSPAILFSFALLGIFPLLAKKLVEKINQRRRVSE</sequence>
<dbReference type="PANTHER" id="PTHR46826">
    <property type="match status" value="1"/>
</dbReference>
<keyword evidence="1" id="KW-1133">Transmembrane helix</keyword>
<reference evidence="3" key="1">
    <citation type="submission" date="2020-08" db="EMBL/GenBank/DDBJ databases">
        <title>Genome Sequencing and Pan-Genome Analysis of Migratory bird Vibrio Strains, Inner Mongolia.</title>
        <authorList>
            <person name="Zheng L."/>
        </authorList>
    </citation>
    <scope>NUCLEOTIDE SEQUENCE</scope>
    <source>
        <strain evidence="3">M13F</strain>
    </source>
</reference>
<feature type="domain" description="VTT" evidence="2">
    <location>
        <begin position="69"/>
        <end position="182"/>
    </location>
</feature>
<proteinExistence type="predicted"/>
<feature type="transmembrane region" description="Helical" evidence="1">
    <location>
        <begin position="47"/>
        <end position="74"/>
    </location>
</feature>
<dbReference type="InterPro" id="IPR053240">
    <property type="entry name" value="VTT_domain"/>
</dbReference>
<keyword evidence="1" id="KW-0812">Transmembrane</keyword>
<dbReference type="Pfam" id="PF09335">
    <property type="entry name" value="VTT_dom"/>
    <property type="match status" value="1"/>
</dbReference>
<dbReference type="RefSeq" id="WP_187026781.1">
    <property type="nucleotide sequence ID" value="NZ_JACRUP010000012.1"/>
</dbReference>
<keyword evidence="1" id="KW-0472">Membrane</keyword>
<feature type="transmembrane region" description="Helical" evidence="1">
    <location>
        <begin position="132"/>
        <end position="154"/>
    </location>
</feature>